<evidence type="ECO:0000313" key="2">
    <source>
        <dbReference type="Proteomes" id="UP000238312"/>
    </source>
</evidence>
<dbReference type="AlphaFoldDB" id="A0A2T0MPN9"/>
<dbReference type="RefSeq" id="WP_181308171.1">
    <property type="nucleotide sequence ID" value="NZ_PVNG01000018.1"/>
</dbReference>
<keyword evidence="2" id="KW-1185">Reference proteome</keyword>
<evidence type="ECO:0000313" key="1">
    <source>
        <dbReference type="EMBL" id="PRX60030.1"/>
    </source>
</evidence>
<dbReference type="EMBL" id="PVNG01000018">
    <property type="protein sequence ID" value="PRX60030.1"/>
    <property type="molecule type" value="Genomic_DNA"/>
</dbReference>
<comment type="caution">
    <text evidence="1">The sequence shown here is derived from an EMBL/GenBank/DDBJ whole genome shotgun (WGS) entry which is preliminary data.</text>
</comment>
<protein>
    <submittedName>
        <fullName evidence="1">Uncharacterized protein</fullName>
    </submittedName>
</protein>
<dbReference type="Proteomes" id="UP000238312">
    <property type="component" value="Unassembled WGS sequence"/>
</dbReference>
<proteinExistence type="predicted"/>
<organism evidence="1 2">
    <name type="scientific">Nonomuraea fuscirosea</name>
    <dbReference type="NCBI Taxonomy" id="1291556"/>
    <lineage>
        <taxon>Bacteria</taxon>
        <taxon>Bacillati</taxon>
        <taxon>Actinomycetota</taxon>
        <taxon>Actinomycetes</taxon>
        <taxon>Streptosporangiales</taxon>
        <taxon>Streptosporangiaceae</taxon>
        <taxon>Nonomuraea</taxon>
    </lineage>
</organism>
<accession>A0A2T0MPN9</accession>
<gene>
    <name evidence="1" type="ORF">B0I32_118174</name>
</gene>
<name>A0A2T0MPN9_9ACTN</name>
<reference evidence="1 2" key="1">
    <citation type="submission" date="2018-03" db="EMBL/GenBank/DDBJ databases">
        <title>Genomic Encyclopedia of Type Strains, Phase III (KMG-III): the genomes of soil and plant-associated and newly described type strains.</title>
        <authorList>
            <person name="Whitman W."/>
        </authorList>
    </citation>
    <scope>NUCLEOTIDE SEQUENCE [LARGE SCALE GENOMIC DNA]</scope>
    <source>
        <strain evidence="1 2">CGMCC 4.7104</strain>
    </source>
</reference>
<sequence length="184" mass="19777">MPVIVLMAGATIAISALSPLRHNDLVQRFDAAGAGLVPGQRVRVRVTQQHRWGVMVEILGHEGIGASIDGAAIDSPSGTGRAWLGEYPAAGTEMDAVVQEIRRWSPPAWVRLTIRAEDLRSFQWLCDFCGTPTVLSPGGDGVVMDVRSADGPGSHAVVAHRECLRSRLHESSSEHARVDSVGRR</sequence>